<dbReference type="InterPro" id="IPR006431">
    <property type="entry name" value="Phage_tape_meas_C"/>
</dbReference>
<evidence type="ECO:0000259" key="3">
    <source>
        <dbReference type="Pfam" id="PF09718"/>
    </source>
</evidence>
<dbReference type="EMBL" id="CP006704">
    <property type="protein sequence ID" value="AIJ45569.1"/>
    <property type="molecule type" value="Genomic_DNA"/>
</dbReference>
<proteinExistence type="predicted"/>
<dbReference type="KEGG" id="ctes:O987_07125"/>
<feature type="domain" description="Bacteriophage tail tape measure N-terminal" evidence="2">
    <location>
        <begin position="59"/>
        <end position="192"/>
    </location>
</feature>
<protein>
    <recommendedName>
        <fullName evidence="6">Bacteriophage tail tape measure C-terminal domain-containing protein</fullName>
    </recommendedName>
</protein>
<dbReference type="Pfam" id="PF09718">
    <property type="entry name" value="Tape_meas_lam_C"/>
    <property type="match status" value="1"/>
</dbReference>
<feature type="region of interest" description="Disordered" evidence="1">
    <location>
        <begin position="388"/>
        <end position="426"/>
    </location>
</feature>
<dbReference type="HOGENOM" id="CLU_312092_0_0_4"/>
<name>A0A076PFM3_COMTE</name>
<evidence type="ECO:0000313" key="4">
    <source>
        <dbReference type="EMBL" id="AIJ45569.1"/>
    </source>
</evidence>
<reference evidence="4 5" key="1">
    <citation type="journal article" date="2014" name="Genome Announc.">
        <title>Complete Genome Sequence of Polychlorinated Biphenyl Degrader Comamonas testosteroni TK102 (NBRC 109938).</title>
        <authorList>
            <person name="Fukuda K."/>
            <person name="Hosoyama A."/>
            <person name="Tsuchikane K."/>
            <person name="Ohji S."/>
            <person name="Yamazoe A."/>
            <person name="Fujita N."/>
            <person name="Shintani M."/>
            <person name="Kimbara K."/>
        </authorList>
    </citation>
    <scope>NUCLEOTIDE SEQUENCE [LARGE SCALE GENOMIC DNA]</scope>
    <source>
        <strain evidence="4">TK102</strain>
    </source>
</reference>
<dbReference type="Pfam" id="PF06791">
    <property type="entry name" value="TMP_2"/>
    <property type="match status" value="1"/>
</dbReference>
<sequence>MARQLGTLTIDLIAKIGGFVKGMTDAERAADRKTRDIERKLKAGAEAVEKAWTGIGTVLTATLAGISVGSIFSKVITESRNAEQEQALLAAALKSTGNQAGYSQDRLNEMADAMESVTTISAGDFNQAQTVLLGFTNIVGEQLPKALKIAADYSIRTGADMKSAAETMGRALDVPSAGMSSLQKQGFKFSESQIEAAKQLEETGRIAEAQQIVFDALEETYGGAAEAARDTFGGALDGLRNTLNGLLTGDDGSLAEAKKAVNELSETLSSQSTKDAFAQLTKWVFDLASALVTATTHFINFGKFVGETFAKALHGSADPIERLGESIKDAQVELAALNKEIARPGKFVAGNGYDSPEALKQRRDALDKQIKAMQKSQQDFIRLANNPPPIAAPSTAPDMTPRTVGPVKLKDGEKKSSTGKTQAQKDQEAAEKFLQTLRDQVFKIEQKSAYEQLFYDIQSKGVKLSSEQLDSAIGLATAIDMAKEAELTRAAAVERNNVLYEQQNRLIAKEQQLQLELLTYGMGDKSAAELREKISLMQQHQAELRKLQQDQASAVIGADTEKERQRIQAAFAERIRITQTAQQQELQLYEDFLQQKREREGNWLLGAQSGLATYLENARDMYSQAQGIASRAFTGMEDMLVNFVKTGKMDVGSLFASIGEEVLRMLIRMGIQMVANKLLGDTLQAAGVATSVAAGAATAAAWAPAAAMASLASFGANAAPASAGIASTVALSQGLAMIPGFDQGGYTGPGARLQIAGWVHAGEGVLNQDDMAALGGPAAFEAFRRGLHSMPGYANGGVVGAPRIATRADYAAQLAGSAPIVNVIEDASKAGQVEQTQNADGSYSTNVFVRNIRNGSDEATVLETTYGLTRRGR</sequence>
<evidence type="ECO:0008006" key="6">
    <source>
        <dbReference type="Google" id="ProtNLM"/>
    </source>
</evidence>
<gene>
    <name evidence="4" type="ORF">O987_07125</name>
</gene>
<evidence type="ECO:0000259" key="2">
    <source>
        <dbReference type="Pfam" id="PF06791"/>
    </source>
</evidence>
<dbReference type="Proteomes" id="UP000028782">
    <property type="component" value="Chromosome"/>
</dbReference>
<organism evidence="4 5">
    <name type="scientific">Comamonas testosteroni TK102</name>
    <dbReference type="NCBI Taxonomy" id="1392005"/>
    <lineage>
        <taxon>Bacteria</taxon>
        <taxon>Pseudomonadati</taxon>
        <taxon>Pseudomonadota</taxon>
        <taxon>Betaproteobacteria</taxon>
        <taxon>Burkholderiales</taxon>
        <taxon>Comamonadaceae</taxon>
        <taxon>Comamonas</taxon>
    </lineage>
</organism>
<evidence type="ECO:0000256" key="1">
    <source>
        <dbReference type="SAM" id="MobiDB-lite"/>
    </source>
</evidence>
<dbReference type="InterPro" id="IPR009628">
    <property type="entry name" value="Phage_tape_measure_N"/>
</dbReference>
<dbReference type="AlphaFoldDB" id="A0A076PFM3"/>
<dbReference type="RefSeq" id="WP_043371270.1">
    <property type="nucleotide sequence ID" value="NZ_CP006704.1"/>
</dbReference>
<accession>A0A076PFM3</accession>
<evidence type="ECO:0000313" key="5">
    <source>
        <dbReference type="Proteomes" id="UP000028782"/>
    </source>
</evidence>
<feature type="domain" description="Bacteriophage tail tape measure C-terminal" evidence="3">
    <location>
        <begin position="601"/>
        <end position="671"/>
    </location>
</feature>